<dbReference type="GO" id="GO:0017038">
    <property type="term" value="P:protein import"/>
    <property type="evidence" value="ECO:0007669"/>
    <property type="project" value="TreeGrafter"/>
</dbReference>
<dbReference type="Pfam" id="PF01618">
    <property type="entry name" value="MotA_ExbB"/>
    <property type="match status" value="1"/>
</dbReference>
<keyword evidence="6" id="KW-0653">Protein transport</keyword>
<feature type="non-terminal residue" evidence="10">
    <location>
        <position position="1"/>
    </location>
</feature>
<dbReference type="PANTHER" id="PTHR30625">
    <property type="entry name" value="PROTEIN TOLQ"/>
    <property type="match status" value="1"/>
</dbReference>
<reference evidence="10" key="1">
    <citation type="journal article" date="2020" name="mSystems">
        <title>Genome- and Community-Level Interaction Insights into Carbon Utilization and Element Cycling Functions of Hydrothermarchaeota in Hydrothermal Sediment.</title>
        <authorList>
            <person name="Zhou Z."/>
            <person name="Liu Y."/>
            <person name="Xu W."/>
            <person name="Pan J."/>
            <person name="Luo Z.H."/>
            <person name="Li M."/>
        </authorList>
    </citation>
    <scope>NUCLEOTIDE SEQUENCE [LARGE SCALE GENOMIC DNA]</scope>
    <source>
        <strain evidence="10">HyVt-115</strain>
    </source>
</reference>
<dbReference type="EMBL" id="DQWS01000007">
    <property type="protein sequence ID" value="HDD52472.1"/>
    <property type="molecule type" value="Genomic_DNA"/>
</dbReference>
<feature type="compositionally biased region" description="Gly residues" evidence="7">
    <location>
        <begin position="15"/>
        <end position="25"/>
    </location>
</feature>
<dbReference type="InterPro" id="IPR002898">
    <property type="entry name" value="MotA_ExbB_proton_chnl"/>
</dbReference>
<organism evidence="10">
    <name type="scientific">Thermosulfidibacter takaii</name>
    <dbReference type="NCBI Taxonomy" id="412593"/>
    <lineage>
        <taxon>Bacteria</taxon>
        <taxon>Pseudomonadati</taxon>
        <taxon>Thermosulfidibacterota</taxon>
        <taxon>Thermosulfidibacteria</taxon>
        <taxon>Thermosulfidibacterales</taxon>
        <taxon>Thermosulfidibacteraceae</taxon>
    </lineage>
</organism>
<accession>A0A7C0U5B8</accession>
<evidence type="ECO:0000313" key="10">
    <source>
        <dbReference type="EMBL" id="HDD52472.1"/>
    </source>
</evidence>
<keyword evidence="5 8" id="KW-0472">Membrane</keyword>
<protein>
    <recommendedName>
        <fullName evidence="9">MotA/TolQ/ExbB proton channel domain-containing protein</fullName>
    </recommendedName>
</protein>
<evidence type="ECO:0000256" key="5">
    <source>
        <dbReference type="ARBA" id="ARBA00023136"/>
    </source>
</evidence>
<keyword evidence="2" id="KW-1003">Cell membrane</keyword>
<keyword evidence="6" id="KW-0813">Transport</keyword>
<comment type="subcellular location">
    <subcellularLocation>
        <location evidence="1">Cell membrane</location>
        <topology evidence="1">Multi-pass membrane protein</topology>
    </subcellularLocation>
    <subcellularLocation>
        <location evidence="6">Membrane</location>
        <topology evidence="6">Multi-pass membrane protein</topology>
    </subcellularLocation>
</comment>
<dbReference type="Proteomes" id="UP000885690">
    <property type="component" value="Unassembled WGS sequence"/>
</dbReference>
<dbReference type="AlphaFoldDB" id="A0A7C0U5B8"/>
<proteinExistence type="inferred from homology"/>
<gene>
    <name evidence="10" type="ORF">ENF32_00165</name>
</gene>
<evidence type="ECO:0000256" key="2">
    <source>
        <dbReference type="ARBA" id="ARBA00022475"/>
    </source>
</evidence>
<keyword evidence="3 8" id="KW-0812">Transmembrane</keyword>
<name>A0A7C0U5B8_9BACT</name>
<feature type="transmembrane region" description="Helical" evidence="8">
    <location>
        <begin position="238"/>
        <end position="259"/>
    </location>
</feature>
<comment type="caution">
    <text evidence="10">The sequence shown here is derived from an EMBL/GenBank/DDBJ whole genome shotgun (WGS) entry which is preliminary data.</text>
</comment>
<evidence type="ECO:0000256" key="8">
    <source>
        <dbReference type="SAM" id="Phobius"/>
    </source>
</evidence>
<feature type="transmembrane region" description="Helical" evidence="8">
    <location>
        <begin position="202"/>
        <end position="226"/>
    </location>
</feature>
<evidence type="ECO:0000256" key="7">
    <source>
        <dbReference type="SAM" id="MobiDB-lite"/>
    </source>
</evidence>
<dbReference type="GO" id="GO:0005886">
    <property type="term" value="C:plasma membrane"/>
    <property type="evidence" value="ECO:0007669"/>
    <property type="project" value="UniProtKB-SubCell"/>
</dbReference>
<feature type="domain" description="MotA/TolQ/ExbB proton channel" evidence="9">
    <location>
        <begin position="180"/>
        <end position="274"/>
    </location>
</feature>
<evidence type="ECO:0000256" key="1">
    <source>
        <dbReference type="ARBA" id="ARBA00004651"/>
    </source>
</evidence>
<evidence type="ECO:0000256" key="3">
    <source>
        <dbReference type="ARBA" id="ARBA00022692"/>
    </source>
</evidence>
<sequence length="294" mass="32320">GMRGFCLRHLRNHGPAGGPGGTSRGRGGEGGDGSGRDLLRCPPGLYSLLAGDKEGLQPGGEDLRRTPQGGLVAGALIPGGGLCWLLDRRWFMLVKVMALFQSLLYLISSVLFYPVIVALVVLFFWSLFYCGRVLGEMMARRRLEGEAVDPSRCSLSVAGRAREYFVELGRLLEGEKVEEAQVENLLQRWKEILAKDLDRLRVLIRVGPSLGLMGTLIPMGTGLTALSQGNVEKMTSSMIVAFTTTVVGLAIACMAYVLVTVKQRWTERDVRLMEFYTELLMGERNEIHEKAQGE</sequence>
<evidence type="ECO:0000259" key="9">
    <source>
        <dbReference type="Pfam" id="PF01618"/>
    </source>
</evidence>
<evidence type="ECO:0000256" key="6">
    <source>
        <dbReference type="RuleBase" id="RU004057"/>
    </source>
</evidence>
<evidence type="ECO:0000256" key="4">
    <source>
        <dbReference type="ARBA" id="ARBA00022989"/>
    </source>
</evidence>
<keyword evidence="4 8" id="KW-1133">Transmembrane helix</keyword>
<feature type="region of interest" description="Disordered" evidence="7">
    <location>
        <begin position="11"/>
        <end position="33"/>
    </location>
</feature>
<feature type="transmembrane region" description="Helical" evidence="8">
    <location>
        <begin position="113"/>
        <end position="134"/>
    </location>
</feature>
<dbReference type="InterPro" id="IPR050790">
    <property type="entry name" value="ExbB/TolQ_transport"/>
</dbReference>
<dbReference type="PANTHER" id="PTHR30625:SF3">
    <property type="entry name" value="TOL-PAL SYSTEM PROTEIN TOLQ"/>
    <property type="match status" value="1"/>
</dbReference>
<comment type="similarity">
    <text evidence="6">Belongs to the exbB/tolQ family.</text>
</comment>